<protein>
    <submittedName>
        <fullName evidence="2">Uncharacterized protein</fullName>
    </submittedName>
</protein>
<accession>A0A0A8ZB53</accession>
<keyword evidence="1" id="KW-0812">Transmembrane</keyword>
<organism evidence="2">
    <name type="scientific">Arundo donax</name>
    <name type="common">Giant reed</name>
    <name type="synonym">Donax arundinaceus</name>
    <dbReference type="NCBI Taxonomy" id="35708"/>
    <lineage>
        <taxon>Eukaryota</taxon>
        <taxon>Viridiplantae</taxon>
        <taxon>Streptophyta</taxon>
        <taxon>Embryophyta</taxon>
        <taxon>Tracheophyta</taxon>
        <taxon>Spermatophyta</taxon>
        <taxon>Magnoliopsida</taxon>
        <taxon>Liliopsida</taxon>
        <taxon>Poales</taxon>
        <taxon>Poaceae</taxon>
        <taxon>PACMAD clade</taxon>
        <taxon>Arundinoideae</taxon>
        <taxon>Arundineae</taxon>
        <taxon>Arundo</taxon>
    </lineage>
</organism>
<name>A0A0A8ZB53_ARUDO</name>
<reference evidence="2" key="1">
    <citation type="submission" date="2014-09" db="EMBL/GenBank/DDBJ databases">
        <authorList>
            <person name="Magalhaes I.L.F."/>
            <person name="Oliveira U."/>
            <person name="Santos F.R."/>
            <person name="Vidigal T.H.D.A."/>
            <person name="Brescovit A.D."/>
            <person name="Santos A.J."/>
        </authorList>
    </citation>
    <scope>NUCLEOTIDE SEQUENCE</scope>
    <source>
        <tissue evidence="2">Shoot tissue taken approximately 20 cm above the soil surface</tissue>
    </source>
</reference>
<dbReference type="EMBL" id="GBRH01263915">
    <property type="protein sequence ID" value="JAD33980.1"/>
    <property type="molecule type" value="Transcribed_RNA"/>
</dbReference>
<dbReference type="AlphaFoldDB" id="A0A0A8ZB53"/>
<feature type="transmembrane region" description="Helical" evidence="1">
    <location>
        <begin position="6"/>
        <end position="26"/>
    </location>
</feature>
<keyword evidence="1" id="KW-1133">Transmembrane helix</keyword>
<sequence>MVVDNLTFVTMSMLSCALAIQLMLYCRCNSQLTCIAHASNGELHEYKWVLKLVVERIWH</sequence>
<proteinExistence type="predicted"/>
<evidence type="ECO:0000256" key="1">
    <source>
        <dbReference type="SAM" id="Phobius"/>
    </source>
</evidence>
<keyword evidence="1" id="KW-0472">Membrane</keyword>
<evidence type="ECO:0000313" key="2">
    <source>
        <dbReference type="EMBL" id="JAD33980.1"/>
    </source>
</evidence>
<reference evidence="2" key="2">
    <citation type="journal article" date="2015" name="Data Brief">
        <title>Shoot transcriptome of the giant reed, Arundo donax.</title>
        <authorList>
            <person name="Barrero R.A."/>
            <person name="Guerrero F.D."/>
            <person name="Moolhuijzen P."/>
            <person name="Goolsby J.A."/>
            <person name="Tidwell J."/>
            <person name="Bellgard S.E."/>
            <person name="Bellgard M.I."/>
        </authorList>
    </citation>
    <scope>NUCLEOTIDE SEQUENCE</scope>
    <source>
        <tissue evidence="2">Shoot tissue taken approximately 20 cm above the soil surface</tissue>
    </source>
</reference>